<evidence type="ECO:0000256" key="1">
    <source>
        <dbReference type="ARBA" id="ARBA00001286"/>
    </source>
</evidence>
<dbReference type="SUPFAM" id="SSF46767">
    <property type="entry name" value="Methylated DNA-protein cysteine methyltransferase, C-terminal domain"/>
    <property type="match status" value="1"/>
</dbReference>
<keyword evidence="8" id="KW-0234">DNA repair</keyword>
<dbReference type="GO" id="GO:0003908">
    <property type="term" value="F:methylated-DNA-[protein]-cysteine S-methyltransferase activity"/>
    <property type="evidence" value="ECO:0007669"/>
    <property type="project" value="UniProtKB-EC"/>
</dbReference>
<dbReference type="GO" id="GO:0006281">
    <property type="term" value="P:DNA repair"/>
    <property type="evidence" value="ECO:0007669"/>
    <property type="project" value="UniProtKB-KW"/>
</dbReference>
<dbReference type="InterPro" id="IPR036388">
    <property type="entry name" value="WH-like_DNA-bd_sf"/>
</dbReference>
<dbReference type="InterPro" id="IPR001497">
    <property type="entry name" value="MethylDNA_cys_MeTrfase_AS"/>
</dbReference>
<feature type="compositionally biased region" description="Polar residues" evidence="12">
    <location>
        <begin position="160"/>
        <end position="177"/>
    </location>
</feature>
<evidence type="ECO:0000259" key="13">
    <source>
        <dbReference type="Pfam" id="PF01035"/>
    </source>
</evidence>
<comment type="similarity">
    <text evidence="2">Belongs to the MGMT family.</text>
</comment>
<dbReference type="PANTHER" id="PTHR10815:SF13">
    <property type="entry name" value="METHYLATED-DNA--PROTEIN-CYSTEINE METHYLTRANSFERASE"/>
    <property type="match status" value="1"/>
</dbReference>
<evidence type="ECO:0000256" key="12">
    <source>
        <dbReference type="SAM" id="MobiDB-lite"/>
    </source>
</evidence>
<evidence type="ECO:0000256" key="5">
    <source>
        <dbReference type="ARBA" id="ARBA00022603"/>
    </source>
</evidence>
<feature type="region of interest" description="Disordered" evidence="12">
    <location>
        <begin position="107"/>
        <end position="193"/>
    </location>
</feature>
<reference evidence="14" key="1">
    <citation type="submission" date="2022-10" db="EMBL/GenBank/DDBJ databases">
        <title>Culturing micro-colonial fungi from biological soil crusts in the Mojave desert and describing Neophaeococcomyces mojavensis, and introducing the new genera and species Taxawa tesnikishii.</title>
        <authorList>
            <person name="Kurbessoian T."/>
            <person name="Stajich J.E."/>
        </authorList>
    </citation>
    <scope>NUCLEOTIDE SEQUENCE</scope>
    <source>
        <strain evidence="14">TK_41</strain>
    </source>
</reference>
<evidence type="ECO:0000256" key="9">
    <source>
        <dbReference type="ARBA" id="ARBA00030795"/>
    </source>
</evidence>
<proteinExistence type="inferred from homology"/>
<comment type="catalytic activity">
    <reaction evidence="11">
        <text>a 6-O-methyl-2'-deoxyguanosine in DNA + L-cysteinyl-[protein] = S-methyl-L-cysteinyl-[protein] + a 2'-deoxyguanosine in DNA</text>
        <dbReference type="Rhea" id="RHEA:24000"/>
        <dbReference type="Rhea" id="RHEA-COMP:10131"/>
        <dbReference type="Rhea" id="RHEA-COMP:10132"/>
        <dbReference type="Rhea" id="RHEA-COMP:11367"/>
        <dbReference type="Rhea" id="RHEA-COMP:11368"/>
        <dbReference type="ChEBI" id="CHEBI:29950"/>
        <dbReference type="ChEBI" id="CHEBI:82612"/>
        <dbReference type="ChEBI" id="CHEBI:85445"/>
        <dbReference type="ChEBI" id="CHEBI:85448"/>
        <dbReference type="EC" id="2.1.1.63"/>
    </reaction>
</comment>
<dbReference type="InterPro" id="IPR014048">
    <property type="entry name" value="MethylDNA_cys_MeTrfase_DNA-bd"/>
</dbReference>
<dbReference type="PANTHER" id="PTHR10815">
    <property type="entry name" value="METHYLATED-DNA--PROTEIN-CYSTEINE METHYLTRANSFERASE"/>
    <property type="match status" value="1"/>
</dbReference>
<evidence type="ECO:0000256" key="6">
    <source>
        <dbReference type="ARBA" id="ARBA00022679"/>
    </source>
</evidence>
<organism evidence="14 15">
    <name type="scientific">Cladophialophora chaetospira</name>
    <dbReference type="NCBI Taxonomy" id="386627"/>
    <lineage>
        <taxon>Eukaryota</taxon>
        <taxon>Fungi</taxon>
        <taxon>Dikarya</taxon>
        <taxon>Ascomycota</taxon>
        <taxon>Pezizomycotina</taxon>
        <taxon>Eurotiomycetes</taxon>
        <taxon>Chaetothyriomycetidae</taxon>
        <taxon>Chaetothyriales</taxon>
        <taxon>Herpotrichiellaceae</taxon>
        <taxon>Cladophialophora</taxon>
    </lineage>
</organism>
<dbReference type="EMBL" id="JAPDRK010000006">
    <property type="protein sequence ID" value="KAJ9611728.1"/>
    <property type="molecule type" value="Genomic_DNA"/>
</dbReference>
<evidence type="ECO:0000256" key="10">
    <source>
        <dbReference type="ARBA" id="ARBA00031621"/>
    </source>
</evidence>
<keyword evidence="7" id="KW-0227">DNA damage</keyword>
<evidence type="ECO:0000256" key="3">
    <source>
        <dbReference type="ARBA" id="ARBA00011918"/>
    </source>
</evidence>
<keyword evidence="6" id="KW-0808">Transferase</keyword>
<evidence type="ECO:0000256" key="7">
    <source>
        <dbReference type="ARBA" id="ARBA00022763"/>
    </source>
</evidence>
<evidence type="ECO:0000256" key="11">
    <source>
        <dbReference type="ARBA" id="ARBA00049348"/>
    </source>
</evidence>
<dbReference type="Proteomes" id="UP001172673">
    <property type="component" value="Unassembled WGS sequence"/>
</dbReference>
<dbReference type="GO" id="GO:0032259">
    <property type="term" value="P:methylation"/>
    <property type="evidence" value="ECO:0007669"/>
    <property type="project" value="UniProtKB-KW"/>
</dbReference>
<evidence type="ECO:0000256" key="8">
    <source>
        <dbReference type="ARBA" id="ARBA00023204"/>
    </source>
</evidence>
<name>A0AA38XDZ3_9EURO</name>
<dbReference type="PROSITE" id="PS00374">
    <property type="entry name" value="MGMT"/>
    <property type="match status" value="1"/>
</dbReference>
<sequence>MTNSDIDALREEWKTLYSQTLPKLAKARDPAQPRWPITLDHCFARIILDNVVGDGKQQWDKVTPKPAVRSMDEKQLNDAIALGLKIIGGEVDLCQLDEISLRCRGKNEAKYGKSSTEGVQEQETQLLPSTGRRKRAADDVEGDGNPSPKRTRKELDRQSTLDSWRTQASENVPSTTSKENHQLEKPPTDRKELQRQLERIQSHPSLTPYRKRLYTILLSVPQGRYTTYAAMSDYLVSSARAVGSGMRNNPFAPEVPCHRVLAANGEIGGFHGDWGKNGKHAAKKIELLRGEGVRFDSRGKVVGEPFRRFHEFQEGALDSSP</sequence>
<dbReference type="Pfam" id="PF01035">
    <property type="entry name" value="DNA_binding_1"/>
    <property type="match status" value="1"/>
</dbReference>
<accession>A0AA38XDZ3</accession>
<evidence type="ECO:0000256" key="2">
    <source>
        <dbReference type="ARBA" id="ARBA00008711"/>
    </source>
</evidence>
<dbReference type="NCBIfam" id="TIGR00589">
    <property type="entry name" value="ogt"/>
    <property type="match status" value="1"/>
</dbReference>
<feature type="domain" description="Methylated-DNA-[protein]-cysteine S-methyltransferase DNA binding" evidence="13">
    <location>
        <begin position="209"/>
        <end position="293"/>
    </location>
</feature>
<protein>
    <recommendedName>
        <fullName evidence="4">Methylated-DNA--protein-cysteine methyltransferase</fullName>
        <ecNumber evidence="3">2.1.1.63</ecNumber>
    </recommendedName>
    <alternativeName>
        <fullName evidence="9">6-O-methylguanine-DNA methyltransferase</fullName>
    </alternativeName>
    <alternativeName>
        <fullName evidence="10">O-6-methylguanine-DNA-alkyltransferase</fullName>
    </alternativeName>
</protein>
<feature type="compositionally biased region" description="Basic and acidic residues" evidence="12">
    <location>
        <begin position="178"/>
        <end position="193"/>
    </location>
</feature>
<gene>
    <name evidence="14" type="ORF">H2200_004912</name>
</gene>
<dbReference type="CDD" id="cd06445">
    <property type="entry name" value="ATase"/>
    <property type="match status" value="1"/>
</dbReference>
<dbReference type="EC" id="2.1.1.63" evidence="3"/>
<dbReference type="InterPro" id="IPR036217">
    <property type="entry name" value="MethylDNA_cys_MeTrfase_DNAb"/>
</dbReference>
<feature type="compositionally biased region" description="Polar residues" evidence="12">
    <location>
        <begin position="113"/>
        <end position="128"/>
    </location>
</feature>
<keyword evidence="5" id="KW-0489">Methyltransferase</keyword>
<keyword evidence="15" id="KW-1185">Reference proteome</keyword>
<dbReference type="Gene3D" id="1.10.10.10">
    <property type="entry name" value="Winged helix-like DNA-binding domain superfamily/Winged helix DNA-binding domain"/>
    <property type="match status" value="1"/>
</dbReference>
<evidence type="ECO:0000313" key="14">
    <source>
        <dbReference type="EMBL" id="KAJ9611728.1"/>
    </source>
</evidence>
<comment type="caution">
    <text evidence="14">The sequence shown here is derived from an EMBL/GenBank/DDBJ whole genome shotgun (WGS) entry which is preliminary data.</text>
</comment>
<dbReference type="AlphaFoldDB" id="A0AA38XDZ3"/>
<evidence type="ECO:0000256" key="4">
    <source>
        <dbReference type="ARBA" id="ARBA00015377"/>
    </source>
</evidence>
<comment type="catalytic activity">
    <reaction evidence="1">
        <text>a 4-O-methyl-thymidine in DNA + L-cysteinyl-[protein] = a thymidine in DNA + S-methyl-L-cysteinyl-[protein]</text>
        <dbReference type="Rhea" id="RHEA:53428"/>
        <dbReference type="Rhea" id="RHEA-COMP:10131"/>
        <dbReference type="Rhea" id="RHEA-COMP:10132"/>
        <dbReference type="Rhea" id="RHEA-COMP:13555"/>
        <dbReference type="Rhea" id="RHEA-COMP:13556"/>
        <dbReference type="ChEBI" id="CHEBI:29950"/>
        <dbReference type="ChEBI" id="CHEBI:82612"/>
        <dbReference type="ChEBI" id="CHEBI:137386"/>
        <dbReference type="ChEBI" id="CHEBI:137387"/>
        <dbReference type="EC" id="2.1.1.63"/>
    </reaction>
</comment>
<evidence type="ECO:0000313" key="15">
    <source>
        <dbReference type="Proteomes" id="UP001172673"/>
    </source>
</evidence>